<evidence type="ECO:0000259" key="5">
    <source>
        <dbReference type="Pfam" id="PF01872"/>
    </source>
</evidence>
<dbReference type="Proteomes" id="UP000219072">
    <property type="component" value="Unassembled WGS sequence"/>
</dbReference>
<keyword evidence="3" id="KW-0560">Oxidoreductase</keyword>
<dbReference type="PANTHER" id="PTHR38011">
    <property type="entry name" value="DIHYDROFOLATE REDUCTASE FAMILY PROTEIN (AFU_ORTHOLOGUE AFUA_8G06820)"/>
    <property type="match status" value="1"/>
</dbReference>
<evidence type="ECO:0000256" key="2">
    <source>
        <dbReference type="ARBA" id="ARBA00022857"/>
    </source>
</evidence>
<protein>
    <submittedName>
        <fullName evidence="6">Pyrimidine reductase, riboflavin biosynthesis</fullName>
    </submittedName>
</protein>
<comment type="pathway">
    <text evidence="1">Cofactor biosynthesis; riboflavin biosynthesis.</text>
</comment>
<evidence type="ECO:0000313" key="7">
    <source>
        <dbReference type="Proteomes" id="UP000219072"/>
    </source>
</evidence>
<feature type="compositionally biased region" description="Low complexity" evidence="4">
    <location>
        <begin position="21"/>
        <end position="31"/>
    </location>
</feature>
<dbReference type="Gene3D" id="3.40.430.10">
    <property type="entry name" value="Dihydrofolate Reductase, subunit A"/>
    <property type="match status" value="1"/>
</dbReference>
<keyword evidence="7" id="KW-1185">Reference proteome</keyword>
<organism evidence="6 7">
    <name type="scientific">Streptomyces zhaozhouensis</name>
    <dbReference type="NCBI Taxonomy" id="1300267"/>
    <lineage>
        <taxon>Bacteria</taxon>
        <taxon>Bacillati</taxon>
        <taxon>Actinomycetota</taxon>
        <taxon>Actinomycetes</taxon>
        <taxon>Kitasatosporales</taxon>
        <taxon>Streptomycetaceae</taxon>
        <taxon>Streptomyces</taxon>
    </lineage>
</organism>
<evidence type="ECO:0000256" key="1">
    <source>
        <dbReference type="ARBA" id="ARBA00005104"/>
    </source>
</evidence>
<name>A0A286DYY6_9ACTN</name>
<dbReference type="AlphaFoldDB" id="A0A286DYY6"/>
<dbReference type="EMBL" id="OCNE01000013">
    <property type="protein sequence ID" value="SOD63879.1"/>
    <property type="molecule type" value="Genomic_DNA"/>
</dbReference>
<proteinExistence type="predicted"/>
<dbReference type="InterPro" id="IPR002734">
    <property type="entry name" value="RibDG_C"/>
</dbReference>
<sequence length="289" mass="29555">MRDRCARLRPMRRLFPPPSAPSGATSAASHAPAPPGELPTPGLAELAEAYAYPEPVAADGCWVRANMVASADGAAHHGHRSQPLSGPADMRVFGVLRALADAVVVGAETVRAEGYRPARVRAEFAERRAAAGQAPAAAVAVVSAALDLDFGAPLFAAPAVPTLVLTGAGAPAGRLAAAGEAGVEVVVAGEGATAEPHRVRAELAARGLTRLLAEGGPRVLGAFAGARALDELCLTVAPRIALGAAPRITTGPELPSPLDFHLTDLLEEDGFLFHRYRSAEPPRPPATDG</sequence>
<dbReference type="InterPro" id="IPR050765">
    <property type="entry name" value="Riboflavin_Biosynth_HTPR"/>
</dbReference>
<dbReference type="Pfam" id="PF01872">
    <property type="entry name" value="RibD_C"/>
    <property type="match status" value="1"/>
</dbReference>
<reference evidence="6 7" key="1">
    <citation type="submission" date="2017-09" db="EMBL/GenBank/DDBJ databases">
        <authorList>
            <person name="Ehlers B."/>
            <person name="Leendertz F.H."/>
        </authorList>
    </citation>
    <scope>NUCLEOTIDE SEQUENCE [LARGE SCALE GENOMIC DNA]</scope>
    <source>
        <strain evidence="6 7">CGMCC 4.7095</strain>
    </source>
</reference>
<dbReference type="PANTHER" id="PTHR38011:SF7">
    <property type="entry name" value="2,5-DIAMINO-6-RIBOSYLAMINO-4(3H)-PYRIMIDINONE 5'-PHOSPHATE REDUCTASE"/>
    <property type="match status" value="1"/>
</dbReference>
<dbReference type="InterPro" id="IPR024072">
    <property type="entry name" value="DHFR-like_dom_sf"/>
</dbReference>
<feature type="region of interest" description="Disordered" evidence="4">
    <location>
        <begin position="1"/>
        <end position="40"/>
    </location>
</feature>
<dbReference type="SUPFAM" id="SSF53597">
    <property type="entry name" value="Dihydrofolate reductase-like"/>
    <property type="match status" value="1"/>
</dbReference>
<feature type="domain" description="Bacterial bifunctional deaminase-reductase C-terminal" evidence="5">
    <location>
        <begin position="62"/>
        <end position="260"/>
    </location>
</feature>
<keyword evidence="2" id="KW-0521">NADP</keyword>
<dbReference type="GO" id="GO:0008703">
    <property type="term" value="F:5-amino-6-(5-phosphoribosylamino)uracil reductase activity"/>
    <property type="evidence" value="ECO:0007669"/>
    <property type="project" value="InterPro"/>
</dbReference>
<dbReference type="GO" id="GO:0009231">
    <property type="term" value="P:riboflavin biosynthetic process"/>
    <property type="evidence" value="ECO:0007669"/>
    <property type="project" value="InterPro"/>
</dbReference>
<evidence type="ECO:0000256" key="4">
    <source>
        <dbReference type="SAM" id="MobiDB-lite"/>
    </source>
</evidence>
<accession>A0A286DYY6</accession>
<evidence type="ECO:0000313" key="6">
    <source>
        <dbReference type="EMBL" id="SOD63879.1"/>
    </source>
</evidence>
<gene>
    <name evidence="6" type="ORF">SAMN06297387_11338</name>
</gene>
<evidence type="ECO:0000256" key="3">
    <source>
        <dbReference type="ARBA" id="ARBA00023002"/>
    </source>
</evidence>